<dbReference type="PANTHER" id="PTHR23138:SF142">
    <property type="entry name" value="RAN-BINDING PROTEIN 3B-RELATED"/>
    <property type="match status" value="1"/>
</dbReference>
<dbReference type="SMART" id="SM00160">
    <property type="entry name" value="RanBD"/>
    <property type="match status" value="1"/>
</dbReference>
<evidence type="ECO:0000313" key="5">
    <source>
        <dbReference type="EMBL" id="CAD7574865.1"/>
    </source>
</evidence>
<feature type="domain" description="RanBD1" evidence="4">
    <location>
        <begin position="5"/>
        <end position="68"/>
    </location>
</feature>
<dbReference type="CDD" id="cd13180">
    <property type="entry name" value="RanBD_RanBP3"/>
    <property type="match status" value="1"/>
</dbReference>
<name>A0A7R9P9K9_TIMCA</name>
<dbReference type="EMBL" id="OE182696">
    <property type="protein sequence ID" value="CAD7574865.1"/>
    <property type="molecule type" value="Genomic_DNA"/>
</dbReference>
<keyword evidence="2" id="KW-0539">Nucleus</keyword>
<feature type="compositionally biased region" description="Gly residues" evidence="3">
    <location>
        <begin position="145"/>
        <end position="154"/>
    </location>
</feature>
<gene>
    <name evidence="5" type="ORF">TCMB3V08_LOCUS7469</name>
</gene>
<comment type="subcellular location">
    <subcellularLocation>
        <location evidence="1">Nucleus</location>
    </subcellularLocation>
</comment>
<dbReference type="GO" id="GO:0006611">
    <property type="term" value="P:protein export from nucleus"/>
    <property type="evidence" value="ECO:0007669"/>
    <property type="project" value="TreeGrafter"/>
</dbReference>
<protein>
    <submittedName>
        <fullName evidence="5">(California timema) hypothetical protein</fullName>
    </submittedName>
</protein>
<feature type="region of interest" description="Disordered" evidence="3">
    <location>
        <begin position="117"/>
        <end position="154"/>
    </location>
</feature>
<feature type="compositionally biased region" description="Polar residues" evidence="3">
    <location>
        <begin position="120"/>
        <end position="130"/>
    </location>
</feature>
<evidence type="ECO:0000256" key="2">
    <source>
        <dbReference type="ARBA" id="ARBA00023242"/>
    </source>
</evidence>
<dbReference type="PANTHER" id="PTHR23138">
    <property type="entry name" value="RAN BINDING PROTEIN"/>
    <property type="match status" value="1"/>
</dbReference>
<dbReference type="AlphaFoldDB" id="A0A7R9P9K9"/>
<accession>A0A7R9P9K9</accession>
<evidence type="ECO:0000256" key="1">
    <source>
        <dbReference type="ARBA" id="ARBA00004123"/>
    </source>
</evidence>
<dbReference type="PROSITE" id="PS50196">
    <property type="entry name" value="RANBD1"/>
    <property type="match status" value="1"/>
</dbReference>
<evidence type="ECO:0000259" key="4">
    <source>
        <dbReference type="PROSITE" id="PS50196"/>
    </source>
</evidence>
<dbReference type="SUPFAM" id="SSF50729">
    <property type="entry name" value="PH domain-like"/>
    <property type="match status" value="1"/>
</dbReference>
<sequence length="154" mass="17242">MLVLYYQINCKLFAFDKATSTWLERGIGTLRLNDKEECNGTQSRVVMRTTGSLRVVLNTKIWSGMVVDRTSPKSVRLTAMDSSGQIKVFLVTVSNIRNILKEAEQLHKKLEVRVKRSKQPTKVENVTPFLSSESSSKKRFSNVDSGGGDLVSIS</sequence>
<evidence type="ECO:0000256" key="3">
    <source>
        <dbReference type="SAM" id="MobiDB-lite"/>
    </source>
</evidence>
<dbReference type="Pfam" id="PF00638">
    <property type="entry name" value="Ran_BP1"/>
    <property type="match status" value="1"/>
</dbReference>
<dbReference type="InterPro" id="IPR011993">
    <property type="entry name" value="PH-like_dom_sf"/>
</dbReference>
<proteinExistence type="predicted"/>
<dbReference type="GO" id="GO:0005634">
    <property type="term" value="C:nucleus"/>
    <property type="evidence" value="ECO:0007669"/>
    <property type="project" value="UniProtKB-SubCell"/>
</dbReference>
<dbReference type="InterPro" id="IPR000156">
    <property type="entry name" value="Ran_bind_dom"/>
</dbReference>
<dbReference type="Gene3D" id="2.30.29.30">
    <property type="entry name" value="Pleckstrin-homology domain (PH domain)/Phosphotyrosine-binding domain (PTB)"/>
    <property type="match status" value="1"/>
</dbReference>
<dbReference type="InterPro" id="IPR045255">
    <property type="entry name" value="RanBP1-like"/>
</dbReference>
<reference evidence="5" key="1">
    <citation type="submission" date="2020-11" db="EMBL/GenBank/DDBJ databases">
        <authorList>
            <person name="Tran Van P."/>
        </authorList>
    </citation>
    <scope>NUCLEOTIDE SEQUENCE</scope>
</reference>
<organism evidence="5">
    <name type="scientific">Timema californicum</name>
    <name type="common">California timema</name>
    <name type="synonym">Walking stick</name>
    <dbReference type="NCBI Taxonomy" id="61474"/>
    <lineage>
        <taxon>Eukaryota</taxon>
        <taxon>Metazoa</taxon>
        <taxon>Ecdysozoa</taxon>
        <taxon>Arthropoda</taxon>
        <taxon>Hexapoda</taxon>
        <taxon>Insecta</taxon>
        <taxon>Pterygota</taxon>
        <taxon>Neoptera</taxon>
        <taxon>Polyneoptera</taxon>
        <taxon>Phasmatodea</taxon>
        <taxon>Timematodea</taxon>
        <taxon>Timematoidea</taxon>
        <taxon>Timematidae</taxon>
        <taxon>Timema</taxon>
    </lineage>
</organism>